<evidence type="ECO:0000256" key="2">
    <source>
        <dbReference type="ARBA" id="ARBA00022064"/>
    </source>
</evidence>
<keyword evidence="7 9" id="KW-0472">Membrane</keyword>
<keyword evidence="6" id="KW-0443">Lipid metabolism</keyword>
<feature type="region of interest" description="Disordered" evidence="8">
    <location>
        <begin position="273"/>
        <end position="297"/>
    </location>
</feature>
<dbReference type="EMBL" id="CAXLJL010000889">
    <property type="protein sequence ID" value="CAL5141507.1"/>
    <property type="molecule type" value="Genomic_DNA"/>
</dbReference>
<dbReference type="InterPro" id="IPR009617">
    <property type="entry name" value="Seipin"/>
</dbReference>
<dbReference type="PANTHER" id="PTHR21212">
    <property type="entry name" value="BERNARDINELLI-SEIP CONGENITAL LIPODYSTROPHY 2 HOMOLOG BSCL2 PROTEIN"/>
    <property type="match status" value="1"/>
</dbReference>
<reference evidence="10" key="1">
    <citation type="submission" date="2024-06" db="EMBL/GenBank/DDBJ databases">
        <authorList>
            <person name="Liu X."/>
            <person name="Lenzi L."/>
            <person name="Haldenby T S."/>
            <person name="Uol C."/>
        </authorList>
    </citation>
    <scope>NUCLEOTIDE SEQUENCE</scope>
</reference>
<evidence type="ECO:0000256" key="3">
    <source>
        <dbReference type="ARBA" id="ARBA00022692"/>
    </source>
</evidence>
<protein>
    <recommendedName>
        <fullName evidence="2">Seipin</fullName>
    </recommendedName>
</protein>
<evidence type="ECO:0000256" key="1">
    <source>
        <dbReference type="ARBA" id="ARBA00004477"/>
    </source>
</evidence>
<keyword evidence="3 9" id="KW-0812">Transmembrane</keyword>
<dbReference type="Pfam" id="PF06775">
    <property type="entry name" value="Seipin"/>
    <property type="match status" value="1"/>
</dbReference>
<dbReference type="PANTHER" id="PTHR21212:SF0">
    <property type="entry name" value="SEIPIN"/>
    <property type="match status" value="1"/>
</dbReference>
<evidence type="ECO:0000256" key="8">
    <source>
        <dbReference type="SAM" id="MobiDB-lite"/>
    </source>
</evidence>
<keyword evidence="5 9" id="KW-1133">Transmembrane helix</keyword>
<comment type="caution">
    <text evidence="10">The sequence shown here is derived from an EMBL/GenBank/DDBJ whole genome shotgun (WGS) entry which is preliminary data.</text>
</comment>
<dbReference type="CDD" id="cd23995">
    <property type="entry name" value="Seipin_BSCL2_like"/>
    <property type="match status" value="1"/>
</dbReference>
<organism evidence="10 11">
    <name type="scientific">Calicophoron daubneyi</name>
    <name type="common">Rumen fluke</name>
    <name type="synonym">Paramphistomum daubneyi</name>
    <dbReference type="NCBI Taxonomy" id="300641"/>
    <lineage>
        <taxon>Eukaryota</taxon>
        <taxon>Metazoa</taxon>
        <taxon>Spiralia</taxon>
        <taxon>Lophotrochozoa</taxon>
        <taxon>Platyhelminthes</taxon>
        <taxon>Trematoda</taxon>
        <taxon>Digenea</taxon>
        <taxon>Plagiorchiida</taxon>
        <taxon>Pronocephalata</taxon>
        <taxon>Paramphistomoidea</taxon>
        <taxon>Paramphistomidae</taxon>
        <taxon>Calicophoron</taxon>
    </lineage>
</organism>
<dbReference type="GO" id="GO:0140042">
    <property type="term" value="P:lipid droplet formation"/>
    <property type="evidence" value="ECO:0007669"/>
    <property type="project" value="UniProtKB-ARBA"/>
</dbReference>
<keyword evidence="4" id="KW-0256">Endoplasmic reticulum</keyword>
<dbReference type="Proteomes" id="UP001497525">
    <property type="component" value="Unassembled WGS sequence"/>
</dbReference>
<evidence type="ECO:0000256" key="5">
    <source>
        <dbReference type="ARBA" id="ARBA00022989"/>
    </source>
</evidence>
<dbReference type="GO" id="GO:0006629">
    <property type="term" value="P:lipid metabolic process"/>
    <property type="evidence" value="ECO:0007669"/>
    <property type="project" value="UniProtKB-KW"/>
</dbReference>
<gene>
    <name evidence="10" type="ORF">CDAUBV1_LOCUS16741</name>
</gene>
<dbReference type="AlphaFoldDB" id="A0AAV2TXD2"/>
<comment type="subcellular location">
    <subcellularLocation>
        <location evidence="1">Endoplasmic reticulum membrane</location>
        <topology evidence="1">Multi-pass membrane protein</topology>
    </subcellularLocation>
</comment>
<name>A0AAV2TXD2_CALDB</name>
<evidence type="ECO:0000313" key="10">
    <source>
        <dbReference type="EMBL" id="CAL5141507.1"/>
    </source>
</evidence>
<dbReference type="GO" id="GO:0005789">
    <property type="term" value="C:endoplasmic reticulum membrane"/>
    <property type="evidence" value="ECO:0007669"/>
    <property type="project" value="UniProtKB-SubCell"/>
</dbReference>
<proteinExistence type="predicted"/>
<feature type="compositionally biased region" description="Polar residues" evidence="8">
    <location>
        <begin position="273"/>
        <end position="291"/>
    </location>
</feature>
<sequence length="297" mass="33117">MAPSRCVMISISNHGVRTLANYAAAFAGFEIINFLICAALCGLIRYVLVPNVSLEQKLDLVYDTSCKMAKNLGNNRCTYPSMEFPLSFNNSSMLSFGQPYTITAQFTLPDSPKNAMLGMNIVSLSLLDDDHKLIEEFRKPFSVPYHSDLVRIVNRLLLMPFYAFQFLEEHGLAIVQLASGYKNQDVRPVMFGRIVLESHELVWTDASVKFFVRLSAFRSWLYFWPISSFLIVTLSLFTFVHLLCFLSIICALVGGFQVNGVKLFVEGTRSSPHPVSASSHKGAASTSSASEKLSHVD</sequence>
<evidence type="ECO:0000256" key="9">
    <source>
        <dbReference type="SAM" id="Phobius"/>
    </source>
</evidence>
<evidence type="ECO:0000256" key="6">
    <source>
        <dbReference type="ARBA" id="ARBA00023098"/>
    </source>
</evidence>
<accession>A0AAV2TXD2</accession>
<evidence type="ECO:0000256" key="4">
    <source>
        <dbReference type="ARBA" id="ARBA00022824"/>
    </source>
</evidence>
<feature type="transmembrane region" description="Helical" evidence="9">
    <location>
        <begin position="22"/>
        <end position="48"/>
    </location>
</feature>
<feature type="transmembrane region" description="Helical" evidence="9">
    <location>
        <begin position="221"/>
        <end position="254"/>
    </location>
</feature>
<evidence type="ECO:0000313" key="11">
    <source>
        <dbReference type="Proteomes" id="UP001497525"/>
    </source>
</evidence>
<evidence type="ECO:0000256" key="7">
    <source>
        <dbReference type="ARBA" id="ARBA00023136"/>
    </source>
</evidence>